<dbReference type="EMBL" id="JACDUR010000004">
    <property type="protein sequence ID" value="MBA2893005.1"/>
    <property type="molecule type" value="Genomic_DNA"/>
</dbReference>
<comment type="caution">
    <text evidence="5">The sequence shown here is derived from an EMBL/GenBank/DDBJ whole genome shotgun (WGS) entry which is preliminary data.</text>
</comment>
<accession>A0A7W0HRJ2</accession>
<sequence>MFRSLLTVAVLLAVTGCAGAGASDTDGRTSGTGPITFATGRDTTAYLQPLLDRWNQAHPAEKVTLLELPEAADEQRAQMAANLQSKSDRYDVLGLDVTMTAEFADNGWIIPLERGAFPLDRFLPPVVETAIYRDKLWAVPYTSNAGLLYYRTDLVAKPPASWAELRRQAVGIRKKHTIGGYAGQFLAYEGLTVNFSEAVQAAGGRILDPEGTQVTLETGTATTALDYLVQGLREGWIPQESLSFKEEESRLAFQQGRLAFMRNWPHAYGPATAPGSAVRGKFAVTRLPGPSVLGGNNLAISAHSRHQQTAQAFIHYFTSLDNQRRVLTDGSFPPVWTELYDDPGLIERFPYLPVLKESILAAERRPASANYNQLSLVIASNVAKALAPPYTESAADVAASLKAELSEVLKTQ</sequence>
<keyword evidence="3 4" id="KW-0732">Signal</keyword>
<dbReference type="Gene3D" id="3.40.190.10">
    <property type="entry name" value="Periplasmic binding protein-like II"/>
    <property type="match status" value="2"/>
</dbReference>
<evidence type="ECO:0000313" key="5">
    <source>
        <dbReference type="EMBL" id="MBA2893005.1"/>
    </source>
</evidence>
<dbReference type="Proteomes" id="UP000530928">
    <property type="component" value="Unassembled WGS sequence"/>
</dbReference>
<evidence type="ECO:0000256" key="4">
    <source>
        <dbReference type="SAM" id="SignalP"/>
    </source>
</evidence>
<dbReference type="InterPro" id="IPR006059">
    <property type="entry name" value="SBP"/>
</dbReference>
<dbReference type="AlphaFoldDB" id="A0A7W0HRJ2"/>
<evidence type="ECO:0000256" key="3">
    <source>
        <dbReference type="ARBA" id="ARBA00022729"/>
    </source>
</evidence>
<protein>
    <submittedName>
        <fullName evidence="5">Multiple sugar transport system substrate-binding protein</fullName>
    </submittedName>
</protein>
<keyword evidence="6" id="KW-1185">Reference proteome</keyword>
<name>A0A7W0HRJ2_9ACTN</name>
<proteinExistence type="inferred from homology"/>
<keyword evidence="5" id="KW-0762">Sugar transport</keyword>
<dbReference type="RefSeq" id="WP_181611710.1">
    <property type="nucleotide sequence ID" value="NZ_BAABAM010000003.1"/>
</dbReference>
<dbReference type="PANTHER" id="PTHR43649">
    <property type="entry name" value="ARABINOSE-BINDING PROTEIN-RELATED"/>
    <property type="match status" value="1"/>
</dbReference>
<reference evidence="5 6" key="1">
    <citation type="submission" date="2020-07" db="EMBL/GenBank/DDBJ databases">
        <title>Genomic Encyclopedia of Type Strains, Phase IV (KMG-IV): sequencing the most valuable type-strain genomes for metagenomic binning, comparative biology and taxonomic classification.</title>
        <authorList>
            <person name="Goeker M."/>
        </authorList>
    </citation>
    <scope>NUCLEOTIDE SEQUENCE [LARGE SCALE GENOMIC DNA]</scope>
    <source>
        <strain evidence="5 6">DSM 45533</strain>
    </source>
</reference>
<feature type="signal peptide" evidence="4">
    <location>
        <begin position="1"/>
        <end position="20"/>
    </location>
</feature>
<dbReference type="InterPro" id="IPR050490">
    <property type="entry name" value="Bact_solute-bd_prot1"/>
</dbReference>
<dbReference type="Pfam" id="PF01547">
    <property type="entry name" value="SBP_bac_1"/>
    <property type="match status" value="1"/>
</dbReference>
<dbReference type="CDD" id="cd14750">
    <property type="entry name" value="PBP2_TMBP"/>
    <property type="match status" value="1"/>
</dbReference>
<evidence type="ECO:0000256" key="2">
    <source>
        <dbReference type="ARBA" id="ARBA00022448"/>
    </source>
</evidence>
<dbReference type="PANTHER" id="PTHR43649:SF34">
    <property type="entry name" value="ABC TRANSPORTER PERIPLASMIC-BINDING PROTEIN YCJN-RELATED"/>
    <property type="match status" value="1"/>
</dbReference>
<gene>
    <name evidence="5" type="ORF">HNR30_004359</name>
</gene>
<organism evidence="5 6">
    <name type="scientific">Nonomuraea soli</name>
    <dbReference type="NCBI Taxonomy" id="1032476"/>
    <lineage>
        <taxon>Bacteria</taxon>
        <taxon>Bacillati</taxon>
        <taxon>Actinomycetota</taxon>
        <taxon>Actinomycetes</taxon>
        <taxon>Streptosporangiales</taxon>
        <taxon>Streptosporangiaceae</taxon>
        <taxon>Nonomuraea</taxon>
    </lineage>
</organism>
<feature type="chain" id="PRO_5039145125" evidence="4">
    <location>
        <begin position="21"/>
        <end position="412"/>
    </location>
</feature>
<dbReference type="PROSITE" id="PS51257">
    <property type="entry name" value="PROKAR_LIPOPROTEIN"/>
    <property type="match status" value="1"/>
</dbReference>
<evidence type="ECO:0000313" key="6">
    <source>
        <dbReference type="Proteomes" id="UP000530928"/>
    </source>
</evidence>
<evidence type="ECO:0000256" key="1">
    <source>
        <dbReference type="ARBA" id="ARBA00008520"/>
    </source>
</evidence>
<keyword evidence="2" id="KW-0813">Transport</keyword>
<dbReference type="SUPFAM" id="SSF53850">
    <property type="entry name" value="Periplasmic binding protein-like II"/>
    <property type="match status" value="1"/>
</dbReference>
<comment type="similarity">
    <text evidence="1">Belongs to the bacterial solute-binding protein 1 family.</text>
</comment>